<dbReference type="Gene3D" id="1.20.144.10">
    <property type="entry name" value="Phosphatidic acid phosphatase type 2/haloperoxidase"/>
    <property type="match status" value="1"/>
</dbReference>
<keyword evidence="2" id="KW-0472">Membrane</keyword>
<protein>
    <submittedName>
        <fullName evidence="4">Phosphatase PAP2 family protein</fullName>
    </submittedName>
</protein>
<accession>A0ABT0GBI0</accession>
<keyword evidence="5" id="KW-1185">Reference proteome</keyword>
<keyword evidence="2" id="KW-0812">Transmembrane</keyword>
<dbReference type="EMBL" id="JAKRKC020000003">
    <property type="protein sequence ID" value="MCK2221974.1"/>
    <property type="molecule type" value="Genomic_DNA"/>
</dbReference>
<evidence type="ECO:0000259" key="3">
    <source>
        <dbReference type="Pfam" id="PF14378"/>
    </source>
</evidence>
<evidence type="ECO:0000313" key="5">
    <source>
        <dbReference type="Proteomes" id="UP001317259"/>
    </source>
</evidence>
<gene>
    <name evidence="4" type="ORF">MF672_050420</name>
</gene>
<comment type="caution">
    <text evidence="4">The sequence shown here is derived from an EMBL/GenBank/DDBJ whole genome shotgun (WGS) entry which is preliminary data.</text>
</comment>
<evidence type="ECO:0000256" key="2">
    <source>
        <dbReference type="SAM" id="Phobius"/>
    </source>
</evidence>
<name>A0ABT0GBI0_9ACTN</name>
<reference evidence="4 5" key="1">
    <citation type="submission" date="2022-04" db="EMBL/GenBank/DDBJ databases">
        <title>Genome draft of Actinomadura sp. ATCC 31491.</title>
        <authorList>
            <person name="Shi X."/>
            <person name="Du Y."/>
        </authorList>
    </citation>
    <scope>NUCLEOTIDE SEQUENCE [LARGE SCALE GENOMIC DNA]</scope>
    <source>
        <strain evidence="4 5">ATCC 31491</strain>
    </source>
</reference>
<evidence type="ECO:0000313" key="4">
    <source>
        <dbReference type="EMBL" id="MCK2221974.1"/>
    </source>
</evidence>
<feature type="region of interest" description="Disordered" evidence="1">
    <location>
        <begin position="271"/>
        <end position="308"/>
    </location>
</feature>
<keyword evidence="2" id="KW-1133">Transmembrane helix</keyword>
<feature type="transmembrane region" description="Helical" evidence="2">
    <location>
        <begin position="152"/>
        <end position="173"/>
    </location>
</feature>
<organism evidence="4 5">
    <name type="scientific">Actinomadura luzonensis</name>
    <dbReference type="NCBI Taxonomy" id="2805427"/>
    <lineage>
        <taxon>Bacteria</taxon>
        <taxon>Bacillati</taxon>
        <taxon>Actinomycetota</taxon>
        <taxon>Actinomycetes</taxon>
        <taxon>Streptosporangiales</taxon>
        <taxon>Thermomonosporaceae</taxon>
        <taxon>Actinomadura</taxon>
    </lineage>
</organism>
<evidence type="ECO:0000256" key="1">
    <source>
        <dbReference type="SAM" id="MobiDB-lite"/>
    </source>
</evidence>
<feature type="transmembrane region" description="Helical" evidence="2">
    <location>
        <begin position="122"/>
        <end position="140"/>
    </location>
</feature>
<feature type="domain" description="Inositolphosphotransferase Aur1/Ipt1" evidence="3">
    <location>
        <begin position="96"/>
        <end position="268"/>
    </location>
</feature>
<sequence length="308" mass="32625">MTTRELRPVEIVMVAYLVMMAIIGLLSDISWRIPAGCLPAAASVLATAWIGGRPGAGRKAALLRYAAPLLVLPVAYDAAARAALVVHGGYLDADVRAFEHAVFGFSPNAAANAFATAPLTEFLTFCYFLFYGAFLLPLILRARGRAALAERYLFATLLTLLICYAGFMTLPLAGPLTGAVQRPGGYLVTAVQTEIMAALDPPGTCFPSPHVAGAWITLLTLRRHAAPAARLALWVLTLGLTVAVVYDGYHYVTDAVAGLAVALAVHALTTRRGTPRPAPPWARSPARAPRRPARTSTPGDAAREPCPD</sequence>
<dbReference type="Pfam" id="PF14378">
    <property type="entry name" value="PAP2_3"/>
    <property type="match status" value="1"/>
</dbReference>
<dbReference type="InterPro" id="IPR026841">
    <property type="entry name" value="Aur1/Ipt1"/>
</dbReference>
<dbReference type="SUPFAM" id="SSF48317">
    <property type="entry name" value="Acid phosphatase/Vanadium-dependent haloperoxidase"/>
    <property type="match status" value="1"/>
</dbReference>
<dbReference type="InterPro" id="IPR036938">
    <property type="entry name" value="PAP2/HPO_sf"/>
</dbReference>
<dbReference type="Proteomes" id="UP001317259">
    <property type="component" value="Unassembled WGS sequence"/>
</dbReference>
<feature type="transmembrane region" description="Helical" evidence="2">
    <location>
        <begin position="9"/>
        <end position="27"/>
    </location>
</feature>
<proteinExistence type="predicted"/>